<evidence type="ECO:0000313" key="2">
    <source>
        <dbReference type="Proteomes" id="UP001054945"/>
    </source>
</evidence>
<organism evidence="1 2">
    <name type="scientific">Caerostris extrusa</name>
    <name type="common">Bark spider</name>
    <name type="synonym">Caerostris bankana</name>
    <dbReference type="NCBI Taxonomy" id="172846"/>
    <lineage>
        <taxon>Eukaryota</taxon>
        <taxon>Metazoa</taxon>
        <taxon>Ecdysozoa</taxon>
        <taxon>Arthropoda</taxon>
        <taxon>Chelicerata</taxon>
        <taxon>Arachnida</taxon>
        <taxon>Araneae</taxon>
        <taxon>Araneomorphae</taxon>
        <taxon>Entelegynae</taxon>
        <taxon>Araneoidea</taxon>
        <taxon>Araneidae</taxon>
        <taxon>Caerostris</taxon>
    </lineage>
</organism>
<proteinExistence type="predicted"/>
<protein>
    <submittedName>
        <fullName evidence="1">Uncharacterized protein</fullName>
    </submittedName>
</protein>
<reference evidence="1 2" key="1">
    <citation type="submission" date="2021-06" db="EMBL/GenBank/DDBJ databases">
        <title>Caerostris extrusa draft genome.</title>
        <authorList>
            <person name="Kono N."/>
            <person name="Arakawa K."/>
        </authorList>
    </citation>
    <scope>NUCLEOTIDE SEQUENCE [LARGE SCALE GENOMIC DNA]</scope>
</reference>
<accession>A0AAV4TPN7</accession>
<gene>
    <name evidence="1" type="ORF">CEXT_519591</name>
</gene>
<dbReference type="AlphaFoldDB" id="A0AAV4TPN7"/>
<dbReference type="EMBL" id="BPLR01011558">
    <property type="protein sequence ID" value="GIY47272.1"/>
    <property type="molecule type" value="Genomic_DNA"/>
</dbReference>
<name>A0AAV4TPN7_CAEEX</name>
<dbReference type="Proteomes" id="UP001054945">
    <property type="component" value="Unassembled WGS sequence"/>
</dbReference>
<comment type="caution">
    <text evidence="1">The sequence shown here is derived from an EMBL/GenBank/DDBJ whole genome shotgun (WGS) entry which is preliminary data.</text>
</comment>
<evidence type="ECO:0000313" key="1">
    <source>
        <dbReference type="EMBL" id="GIY47272.1"/>
    </source>
</evidence>
<keyword evidence="2" id="KW-1185">Reference proteome</keyword>
<sequence length="132" mass="14834">MLNDDVVELENGDANPTLISIKHSERNDPQNHFTYRHKGIPVCTQPNVWSAPSRVIEFRLGWPCGAKNINRKRGGTRRPAILGSTWNKARRKTSICDGQNMSGEIAESLLLTFPSLEWQGKEWVGGCRLTFG</sequence>